<keyword evidence="1" id="KW-1133">Transmembrane helix</keyword>
<sequence>MNELLITPAKGTLKTKPVLLLAIFLCSTVTSYLAKGLNALTLALLWLTVLLSAYAGWRNYIASKRQVLINKASKQIEVTSYTFFGSRQQQSYPVMYFGAIRSYISSGHGCRNVVELITNDGQGSLHLSSFMPEGGKKFWSVQVETEHPDARQLVSSVANFIPVQNLGFVGYHFAKPPLEKNGDHFIKQLFK</sequence>
<evidence type="ECO:0008006" key="4">
    <source>
        <dbReference type="Google" id="ProtNLM"/>
    </source>
</evidence>
<protein>
    <recommendedName>
        <fullName evidence="4">DUF3592 domain-containing protein</fullName>
    </recommendedName>
</protein>
<feature type="transmembrane region" description="Helical" evidence="1">
    <location>
        <begin position="18"/>
        <end position="34"/>
    </location>
</feature>
<organism evidence="2 3">
    <name type="scientific">Methylophilus luteus</name>
    <dbReference type="NCBI Taxonomy" id="640108"/>
    <lineage>
        <taxon>Bacteria</taxon>
        <taxon>Pseudomonadati</taxon>
        <taxon>Pseudomonadota</taxon>
        <taxon>Betaproteobacteria</taxon>
        <taxon>Nitrosomonadales</taxon>
        <taxon>Methylophilaceae</taxon>
        <taxon>Methylophilus</taxon>
    </lineage>
</organism>
<evidence type="ECO:0000256" key="1">
    <source>
        <dbReference type="SAM" id="Phobius"/>
    </source>
</evidence>
<keyword evidence="1" id="KW-0812">Transmembrane</keyword>
<proteinExistence type="predicted"/>
<keyword evidence="3" id="KW-1185">Reference proteome</keyword>
<dbReference type="RefSeq" id="WP_379058208.1">
    <property type="nucleotide sequence ID" value="NZ_JBHTKB010000003.1"/>
</dbReference>
<reference evidence="3" key="1">
    <citation type="journal article" date="2019" name="Int. J. Syst. Evol. Microbiol.">
        <title>The Global Catalogue of Microorganisms (GCM) 10K type strain sequencing project: providing services to taxonomists for standard genome sequencing and annotation.</title>
        <authorList>
            <consortium name="The Broad Institute Genomics Platform"/>
            <consortium name="The Broad Institute Genome Sequencing Center for Infectious Disease"/>
            <person name="Wu L."/>
            <person name="Ma J."/>
        </authorList>
    </citation>
    <scope>NUCLEOTIDE SEQUENCE [LARGE SCALE GENOMIC DNA]</scope>
    <source>
        <strain evidence="3">CCUG 58412</strain>
    </source>
</reference>
<evidence type="ECO:0000313" key="3">
    <source>
        <dbReference type="Proteomes" id="UP001597128"/>
    </source>
</evidence>
<accession>A0ABW3F9D5</accession>
<comment type="caution">
    <text evidence="2">The sequence shown here is derived from an EMBL/GenBank/DDBJ whole genome shotgun (WGS) entry which is preliminary data.</text>
</comment>
<name>A0ABW3F9D5_9PROT</name>
<keyword evidence="1" id="KW-0472">Membrane</keyword>
<feature type="transmembrane region" description="Helical" evidence="1">
    <location>
        <begin position="40"/>
        <end position="57"/>
    </location>
</feature>
<evidence type="ECO:0000313" key="2">
    <source>
        <dbReference type="EMBL" id="MFD0914423.1"/>
    </source>
</evidence>
<gene>
    <name evidence="2" type="ORF">ACFQ1Z_12755</name>
</gene>
<dbReference type="Proteomes" id="UP001597128">
    <property type="component" value="Unassembled WGS sequence"/>
</dbReference>
<dbReference type="EMBL" id="JBHTKB010000003">
    <property type="protein sequence ID" value="MFD0914423.1"/>
    <property type="molecule type" value="Genomic_DNA"/>
</dbReference>